<evidence type="ECO:0000313" key="2">
    <source>
        <dbReference type="EMBL" id="CAE0358722.1"/>
    </source>
</evidence>
<dbReference type="EMBL" id="HBII01042126">
    <property type="protein sequence ID" value="CAE0358722.1"/>
    <property type="molecule type" value="Transcribed_RNA"/>
</dbReference>
<accession>A0A7S3JPM9</accession>
<sequence length="250" mass="28772">MEVSKMNGKIIPTNFGLKYDPPKLGIQYYIKENPKATFVHEVDMSDIETKKVDDLISDLFTKHKKFIDPKVVSRNQLENLMERLKSNVSERSISKDKPAEKAGLAKNNVEKENVINNRHEKLEKNVKANPIMSPIESKVPEKPKEAPMKSQKIEKDFFEDMKHSKAKDLSHEDFEFDSDHQKLNDSNEILDGLDYDTGEKDSKDQDDHHQEDEEESNNFDGDNHNENEDEGDSEAIDIDNEEELAARGLK</sequence>
<proteinExistence type="predicted"/>
<feature type="region of interest" description="Disordered" evidence="1">
    <location>
        <begin position="177"/>
        <end position="250"/>
    </location>
</feature>
<feature type="compositionally biased region" description="Acidic residues" evidence="1">
    <location>
        <begin position="227"/>
        <end position="243"/>
    </location>
</feature>
<gene>
    <name evidence="2" type="ORF">EHAR0213_LOCUS17646</name>
</gene>
<feature type="compositionally biased region" description="Basic and acidic residues" evidence="1">
    <location>
        <begin position="138"/>
        <end position="150"/>
    </location>
</feature>
<reference evidence="2" key="1">
    <citation type="submission" date="2021-01" db="EMBL/GenBank/DDBJ databases">
        <authorList>
            <person name="Corre E."/>
            <person name="Pelletier E."/>
            <person name="Niang G."/>
            <person name="Scheremetjew M."/>
            <person name="Finn R."/>
            <person name="Kale V."/>
            <person name="Holt S."/>
            <person name="Cochrane G."/>
            <person name="Meng A."/>
            <person name="Brown T."/>
            <person name="Cohen L."/>
        </authorList>
    </citation>
    <scope>NUCLEOTIDE SEQUENCE</scope>
    <source>
        <strain evidence="2">FSP1.4</strain>
    </source>
</reference>
<feature type="compositionally biased region" description="Basic and acidic residues" evidence="1">
    <location>
        <begin position="108"/>
        <end position="126"/>
    </location>
</feature>
<name>A0A7S3JPM9_9SPIT</name>
<organism evidence="2">
    <name type="scientific">Euplotes harpa</name>
    <dbReference type="NCBI Taxonomy" id="151035"/>
    <lineage>
        <taxon>Eukaryota</taxon>
        <taxon>Sar</taxon>
        <taxon>Alveolata</taxon>
        <taxon>Ciliophora</taxon>
        <taxon>Intramacronucleata</taxon>
        <taxon>Spirotrichea</taxon>
        <taxon>Hypotrichia</taxon>
        <taxon>Euplotida</taxon>
        <taxon>Euplotidae</taxon>
        <taxon>Euplotes</taxon>
    </lineage>
</organism>
<dbReference type="AlphaFoldDB" id="A0A7S3JPM9"/>
<protein>
    <recommendedName>
        <fullName evidence="3">Centrosomal protein of 19 kDa</fullName>
    </recommendedName>
</protein>
<feature type="region of interest" description="Disordered" evidence="1">
    <location>
        <begin position="106"/>
        <end position="150"/>
    </location>
</feature>
<feature type="compositionally biased region" description="Basic and acidic residues" evidence="1">
    <location>
        <begin position="197"/>
        <end position="211"/>
    </location>
</feature>
<evidence type="ECO:0008006" key="3">
    <source>
        <dbReference type="Google" id="ProtNLM"/>
    </source>
</evidence>
<evidence type="ECO:0000256" key="1">
    <source>
        <dbReference type="SAM" id="MobiDB-lite"/>
    </source>
</evidence>